<dbReference type="Proteomes" id="UP000608450">
    <property type="component" value="Unassembled WGS sequence"/>
</dbReference>
<dbReference type="InterPro" id="IPR023974">
    <property type="entry name" value="HxsD"/>
</dbReference>
<name>A0ABS0KSV6_PSENT</name>
<evidence type="ECO:0000313" key="1">
    <source>
        <dbReference type="EMBL" id="MBG6291081.1"/>
    </source>
</evidence>
<dbReference type="EMBL" id="JADTFC010000098">
    <property type="protein sequence ID" value="MBG6291081.1"/>
    <property type="molecule type" value="Genomic_DNA"/>
</dbReference>
<evidence type="ECO:0000313" key="2">
    <source>
        <dbReference type="Proteomes" id="UP000608450"/>
    </source>
</evidence>
<protein>
    <submittedName>
        <fullName evidence="1">His-Xaa-Ser system protein HxsD</fullName>
    </submittedName>
</protein>
<sequence>MPWQVILPLDEQVYSSSVIQRVVYSIARDFTAEVNRQREHTTLQVSPNPNSASATAFSAEQVKNLVLQQLNDFALRERIQQETAGIRELLIRTALAGCSN</sequence>
<dbReference type="NCBIfam" id="TIGR03976">
    <property type="entry name" value="chp_LLNDYxLRE"/>
    <property type="match status" value="1"/>
</dbReference>
<organism evidence="1 2">
    <name type="scientific">Pseudomonas nitroreducens</name>
    <dbReference type="NCBI Taxonomy" id="46680"/>
    <lineage>
        <taxon>Bacteria</taxon>
        <taxon>Pseudomonadati</taxon>
        <taxon>Pseudomonadota</taxon>
        <taxon>Gammaproteobacteria</taxon>
        <taxon>Pseudomonadales</taxon>
        <taxon>Pseudomonadaceae</taxon>
        <taxon>Pseudomonas</taxon>
    </lineage>
</organism>
<reference evidence="1 2" key="1">
    <citation type="submission" date="2020-11" db="EMBL/GenBank/DDBJ databases">
        <title>Enhanced detection system for hospital associated transmission using whole genome sequencing surveillance.</title>
        <authorList>
            <person name="Harrison L.H."/>
            <person name="Van Tyne D."/>
            <person name="Marsh J.W."/>
            <person name="Griffith M.P."/>
            <person name="Snyder D.J."/>
            <person name="Cooper V.S."/>
            <person name="Mustapha M."/>
        </authorList>
    </citation>
    <scope>NUCLEOTIDE SEQUENCE [LARGE SCALE GENOMIC DNA]</scope>
    <source>
        <strain evidence="1 2">PSA00705</strain>
    </source>
</reference>
<keyword evidence="2" id="KW-1185">Reference proteome</keyword>
<comment type="caution">
    <text evidence="1">The sequence shown here is derived from an EMBL/GenBank/DDBJ whole genome shotgun (WGS) entry which is preliminary data.</text>
</comment>
<gene>
    <name evidence="1" type="primary">hxsD</name>
    <name evidence="1" type="ORF">I5I61_26800</name>
</gene>
<dbReference type="RefSeq" id="WP_196913536.1">
    <property type="nucleotide sequence ID" value="NZ_JADTFC010000098.1"/>
</dbReference>
<accession>A0ABS0KSV6</accession>
<proteinExistence type="predicted"/>